<dbReference type="eggNOG" id="COG3055">
    <property type="taxonomic scope" value="Bacteria"/>
</dbReference>
<dbReference type="Proteomes" id="UP000004836">
    <property type="component" value="Unassembled WGS sequence"/>
</dbReference>
<name>J9DTZ4_9PROT</name>
<feature type="signal peptide" evidence="1">
    <location>
        <begin position="1"/>
        <end position="26"/>
    </location>
</feature>
<proteinExistence type="predicted"/>
<keyword evidence="3" id="KW-1185">Reference proteome</keyword>
<evidence type="ECO:0000313" key="2">
    <source>
        <dbReference type="EMBL" id="EJW20482.1"/>
    </source>
</evidence>
<comment type="caution">
    <text evidence="2">The sequence shown here is derived from an EMBL/GenBank/DDBJ whole genome shotgun (WGS) entry which is preliminary data.</text>
</comment>
<dbReference type="InterPro" id="IPR006652">
    <property type="entry name" value="Kelch_1"/>
</dbReference>
<dbReference type="InterPro" id="IPR015915">
    <property type="entry name" value="Kelch-typ_b-propeller"/>
</dbReference>
<evidence type="ECO:0000313" key="3">
    <source>
        <dbReference type="Proteomes" id="UP000004836"/>
    </source>
</evidence>
<dbReference type="Pfam" id="PF24681">
    <property type="entry name" value="Kelch_KLHDC2_KLHL20_DRC7"/>
    <property type="match status" value="1"/>
</dbReference>
<dbReference type="Gene3D" id="2.120.10.80">
    <property type="entry name" value="Kelch-type beta propeller"/>
    <property type="match status" value="2"/>
</dbReference>
<dbReference type="AlphaFoldDB" id="J9DTZ4"/>
<dbReference type="PANTHER" id="PTHR45632">
    <property type="entry name" value="LD33804P"/>
    <property type="match status" value="1"/>
</dbReference>
<reference evidence="2 3" key="1">
    <citation type="journal article" date="2012" name="J. Bacteriol.">
        <title>Genome Sequence of Strain IMCC14465, Isolated from the East Sea, Belonging to the PS1 Clade of Alphaproteobacteria.</title>
        <authorList>
            <person name="Yang S.J."/>
            <person name="Kang I."/>
            <person name="Cho J.C."/>
        </authorList>
    </citation>
    <scope>NUCLEOTIDE SEQUENCE [LARGE SCALE GENOMIC DNA]</scope>
    <source>
        <strain evidence="2 3">IMCC14465</strain>
    </source>
</reference>
<feature type="chain" id="PRO_5003821832" description="Kelch repeat-containing protein" evidence="1">
    <location>
        <begin position="27"/>
        <end position="324"/>
    </location>
</feature>
<evidence type="ECO:0008006" key="4">
    <source>
        <dbReference type="Google" id="ProtNLM"/>
    </source>
</evidence>
<protein>
    <recommendedName>
        <fullName evidence="4">Kelch repeat-containing protein</fullName>
    </recommendedName>
</protein>
<keyword evidence="1" id="KW-0732">Signal</keyword>
<organism evidence="2 3">
    <name type="scientific">alpha proteobacterium IMCC14465</name>
    <dbReference type="NCBI Taxonomy" id="1220535"/>
    <lineage>
        <taxon>Bacteria</taxon>
        <taxon>Pseudomonadati</taxon>
        <taxon>Pseudomonadota</taxon>
        <taxon>Alphaproteobacteria</taxon>
        <taxon>PS1 clade</taxon>
    </lineage>
</organism>
<dbReference type="SUPFAM" id="SSF117281">
    <property type="entry name" value="Kelch motif"/>
    <property type="match status" value="2"/>
</dbReference>
<accession>J9DTZ4</accession>
<gene>
    <name evidence="2" type="ORF">IMCC14465_17750</name>
</gene>
<sequence length="324" mass="34856">MRFLTSALLGFCLVLAAGSIVRSAWATDMATNLGAEWRSGDSFSQAVPESGAAALNGTIYLLSGSSGTGFKRFFEAYNIIEDGWRPLTPFPVDRTQFSVAAGSGQIVVTGGRIAGTSEATKSSWMFSTAKSYWTQISPMPGRRYEHMSAIIGNFLYVFGGVGDDTDKIYRYNLGAGEWSVLPGSMPEPLTQSGITVSGSDIIIAGGMTRTGRASREIHVFHAKSQNWRRLPSLPVALIAPAVGVLSDGVHVVGGYSNEPRKTYDLHYLLGDKARKWQRKAPLPEARHHAGYAVVNNQLIVMGGAVGSGFFAPFTATDTVYIFKP</sequence>
<dbReference type="SMART" id="SM00612">
    <property type="entry name" value="Kelch"/>
    <property type="match status" value="5"/>
</dbReference>
<dbReference type="STRING" id="1220535.IMCC14465_17750"/>
<evidence type="ECO:0000256" key="1">
    <source>
        <dbReference type="SAM" id="SignalP"/>
    </source>
</evidence>
<dbReference type="EMBL" id="ALYF01000010">
    <property type="protein sequence ID" value="EJW20482.1"/>
    <property type="molecule type" value="Genomic_DNA"/>
</dbReference>